<dbReference type="SUPFAM" id="SSF53383">
    <property type="entry name" value="PLP-dependent transferases"/>
    <property type="match status" value="1"/>
</dbReference>
<dbReference type="Gene3D" id="3.40.640.10">
    <property type="entry name" value="Type I PLP-dependent aspartate aminotransferase-like (Major domain)"/>
    <property type="match status" value="1"/>
</dbReference>
<comment type="cofactor">
    <cofactor evidence="7">
        <name>pyridoxal 5'-phosphate</name>
        <dbReference type="ChEBI" id="CHEBI:597326"/>
    </cofactor>
    <text evidence="7">Binds 1 pyridoxal phosphate per subunit.</text>
</comment>
<proteinExistence type="inferred from homology"/>
<keyword evidence="5 7" id="KW-0663">Pyridoxal phosphate</keyword>
<evidence type="ECO:0000313" key="9">
    <source>
        <dbReference type="EMBL" id="HGQ64812.1"/>
    </source>
</evidence>
<keyword evidence="6 7" id="KW-0457">Lysine biosynthesis</keyword>
<feature type="binding site" evidence="7">
    <location>
        <begin position="205"/>
        <end position="208"/>
    </location>
    <ligand>
        <name>pyridoxal 5'-phosphate</name>
        <dbReference type="ChEBI" id="CHEBI:597326"/>
    </ligand>
</feature>
<dbReference type="InterPro" id="IPR005814">
    <property type="entry name" value="Aminotrans_3"/>
</dbReference>
<feature type="binding site" evidence="7">
    <location>
        <position position="122"/>
    </location>
    <ligand>
        <name>substrate</name>
    </ligand>
</feature>
<dbReference type="PIRSF" id="PIRSF000521">
    <property type="entry name" value="Transaminase_4ab_Lys_Orn"/>
    <property type="match status" value="1"/>
</dbReference>
<comment type="similarity">
    <text evidence="7">Belongs to the class-III pyridoxal-phosphate-dependent aminotransferase family. LysJ subfamily.</text>
</comment>
<dbReference type="EC" id="2.6.1.124" evidence="7"/>
<evidence type="ECO:0000256" key="1">
    <source>
        <dbReference type="ARBA" id="ARBA00022490"/>
    </source>
</evidence>
<keyword evidence="2 7" id="KW-0032">Aminotransferase</keyword>
<dbReference type="PANTHER" id="PTHR11986:SF79">
    <property type="entry name" value="ACETYLORNITHINE AMINOTRANSFERASE, MITOCHONDRIAL"/>
    <property type="match status" value="1"/>
</dbReference>
<reference evidence="9" key="1">
    <citation type="journal article" date="2020" name="mSystems">
        <title>Genome- and Community-Level Interaction Insights into Carbon Utilization and Element Cycling Functions of Hydrothermarchaeota in Hydrothermal Sediment.</title>
        <authorList>
            <person name="Zhou Z."/>
            <person name="Liu Y."/>
            <person name="Xu W."/>
            <person name="Pan J."/>
            <person name="Luo Z.H."/>
            <person name="Li M."/>
        </authorList>
    </citation>
    <scope>NUCLEOTIDE SEQUENCE [LARGE SCALE GENOMIC DNA]</scope>
    <source>
        <strain evidence="9">SpSt-637</strain>
        <strain evidence="8">SpSt-667</strain>
    </source>
</reference>
<evidence type="ECO:0000256" key="3">
    <source>
        <dbReference type="ARBA" id="ARBA00022605"/>
    </source>
</evidence>
<dbReference type="GO" id="GO:0042802">
    <property type="term" value="F:identical protein binding"/>
    <property type="evidence" value="ECO:0007669"/>
    <property type="project" value="TreeGrafter"/>
</dbReference>
<dbReference type="HAMAP" id="MF_02084">
    <property type="entry name" value="LysJ_aminotrans_3"/>
    <property type="match status" value="1"/>
</dbReference>
<dbReference type="GO" id="GO:0019878">
    <property type="term" value="P:lysine biosynthetic process via aminoadipic acid"/>
    <property type="evidence" value="ECO:0007669"/>
    <property type="project" value="UniProtKB-UniRule"/>
</dbReference>
<dbReference type="EMBL" id="DTBD01000055">
    <property type="protein sequence ID" value="HGQ64812.1"/>
    <property type="molecule type" value="Genomic_DNA"/>
</dbReference>
<dbReference type="GO" id="GO:0030170">
    <property type="term" value="F:pyridoxal phosphate binding"/>
    <property type="evidence" value="ECO:0007669"/>
    <property type="project" value="InterPro"/>
</dbReference>
<keyword evidence="7" id="KW-0055">Arginine biosynthesis</keyword>
<protein>
    <recommendedName>
        <fullName evidence="7">Putative [LysW]-aminoadipate semialdehyde/glutamate semialdehyde transaminase</fullName>
        <ecNumber evidence="7">2.6.1.118</ecNumber>
        <ecNumber evidence="7">2.6.1.124</ecNumber>
    </recommendedName>
</protein>
<comment type="caution">
    <text evidence="9">The sequence shown here is derived from an EMBL/GenBank/DDBJ whole genome shotgun (WGS) entry which is preliminary data.</text>
</comment>
<gene>
    <name evidence="7" type="primary">lysJ</name>
    <name evidence="9" type="ORF">ENU08_06170</name>
    <name evidence="8" type="ORF">ENU41_05190</name>
</gene>
<dbReference type="Pfam" id="PF00202">
    <property type="entry name" value="Aminotran_3"/>
    <property type="match status" value="1"/>
</dbReference>
<evidence type="ECO:0000256" key="2">
    <source>
        <dbReference type="ARBA" id="ARBA00022576"/>
    </source>
</evidence>
<keyword evidence="4 7" id="KW-0808">Transferase</keyword>
<comment type="pathway">
    <text evidence="7">Amino-acid biosynthesis; L-arginine biosynthesis.</text>
</comment>
<feature type="binding site" evidence="7">
    <location>
        <position position="262"/>
    </location>
    <ligand>
        <name>substrate</name>
    </ligand>
</feature>
<evidence type="ECO:0000256" key="4">
    <source>
        <dbReference type="ARBA" id="ARBA00022679"/>
    </source>
</evidence>
<evidence type="ECO:0000313" key="8">
    <source>
        <dbReference type="EMBL" id="HGQ36056.1"/>
    </source>
</evidence>
<dbReference type="EC" id="2.6.1.118" evidence="7"/>
<dbReference type="InterPro" id="IPR037537">
    <property type="entry name" value="LysJ"/>
</dbReference>
<dbReference type="UniPathway" id="UPA00033">
    <property type="reaction ID" value="UER00038"/>
</dbReference>
<dbReference type="Gene3D" id="3.90.1150.10">
    <property type="entry name" value="Aspartate Aminotransferase, domain 1"/>
    <property type="match status" value="1"/>
</dbReference>
<dbReference type="InterPro" id="IPR050103">
    <property type="entry name" value="Class-III_PLP-dep_AT"/>
</dbReference>
<feature type="modified residue" description="N6-(pyridoxal phosphate)lysine" evidence="7">
    <location>
        <position position="234"/>
    </location>
</feature>
<dbReference type="InterPro" id="IPR015422">
    <property type="entry name" value="PyrdxlP-dep_Trfase_small"/>
</dbReference>
<evidence type="ECO:0000256" key="7">
    <source>
        <dbReference type="HAMAP-Rule" id="MF_02084"/>
    </source>
</evidence>
<comment type="pathway">
    <text evidence="7">Amino-acid biosynthesis; L-lysine biosynthesis via AAA pathway; L-lysine from L-alpha-aminoadipate (Thermus route): step 4/5.</text>
</comment>
<dbReference type="InterPro" id="IPR049704">
    <property type="entry name" value="Aminotrans_3_PPA_site"/>
</dbReference>
<dbReference type="InterPro" id="IPR015421">
    <property type="entry name" value="PyrdxlP-dep_Trfase_major"/>
</dbReference>
<dbReference type="InterPro" id="IPR015424">
    <property type="entry name" value="PyrdxlP-dep_Trfase"/>
</dbReference>
<dbReference type="GO" id="GO:0008483">
    <property type="term" value="F:transaminase activity"/>
    <property type="evidence" value="ECO:0007669"/>
    <property type="project" value="UniProtKB-UniRule"/>
</dbReference>
<keyword evidence="1 7" id="KW-0963">Cytoplasm</keyword>
<accession>A0A7C4NTR2</accession>
<dbReference type="UniPathway" id="UPA00068"/>
<dbReference type="PANTHER" id="PTHR11986">
    <property type="entry name" value="AMINOTRANSFERASE CLASS III"/>
    <property type="match status" value="1"/>
</dbReference>
<comment type="caution">
    <text evidence="7">Lacks conserved residue(s) required for the propagation of feature annotation.</text>
</comment>
<feature type="binding site" evidence="7">
    <location>
        <position position="263"/>
    </location>
    <ligand>
        <name>pyridoxal 5'-phosphate</name>
        <dbReference type="ChEBI" id="CHEBI:597326"/>
    </ligand>
</feature>
<dbReference type="EMBL" id="DTCK01000034">
    <property type="protein sequence ID" value="HGQ36056.1"/>
    <property type="molecule type" value="Genomic_DNA"/>
</dbReference>
<dbReference type="GO" id="GO:0005737">
    <property type="term" value="C:cytoplasm"/>
    <property type="evidence" value="ECO:0007669"/>
    <property type="project" value="UniProtKB-SubCell"/>
</dbReference>
<dbReference type="AlphaFoldDB" id="A0A7C4NTR2"/>
<feature type="binding site" evidence="7">
    <location>
        <position position="119"/>
    </location>
    <ligand>
        <name>pyridoxal 5'-phosphate</name>
        <dbReference type="ChEBI" id="CHEBI:597326"/>
    </ligand>
</feature>
<evidence type="ECO:0000256" key="5">
    <source>
        <dbReference type="ARBA" id="ARBA00022898"/>
    </source>
</evidence>
<dbReference type="FunFam" id="3.40.640.10:FF:000004">
    <property type="entry name" value="Acetylornithine aminotransferase"/>
    <property type="match status" value="1"/>
</dbReference>
<comment type="subunit">
    <text evidence="7">Homodimer.</text>
</comment>
<dbReference type="GO" id="GO:0042450">
    <property type="term" value="P:L-arginine biosynthetic process via ornithine"/>
    <property type="evidence" value="ECO:0007669"/>
    <property type="project" value="UniProtKB-UniRule"/>
</dbReference>
<comment type="catalytic activity">
    <reaction evidence="7">
        <text>[amino-group carrier protein]-C-terminal-gamma-(L-lysyl)-L-glutamate + 2-oxoglutarate = [amino-group carrier protein]-C-terminal-N-(1-carboxy-5-oxopentan-1-yl)-L-glutamine + L-glutamate</text>
        <dbReference type="Rhea" id="RHEA:41952"/>
        <dbReference type="Rhea" id="RHEA-COMP:9714"/>
        <dbReference type="Rhea" id="RHEA-COMP:9715"/>
        <dbReference type="ChEBI" id="CHEBI:16810"/>
        <dbReference type="ChEBI" id="CHEBI:29985"/>
        <dbReference type="ChEBI" id="CHEBI:78501"/>
        <dbReference type="ChEBI" id="CHEBI:78526"/>
        <dbReference type="EC" id="2.6.1.118"/>
    </reaction>
</comment>
<organism evidence="9">
    <name type="scientific">Ignisphaera aggregans</name>
    <dbReference type="NCBI Taxonomy" id="334771"/>
    <lineage>
        <taxon>Archaea</taxon>
        <taxon>Thermoproteota</taxon>
        <taxon>Thermoprotei</taxon>
        <taxon>Desulfurococcales</taxon>
        <taxon>Desulfurococcaceae</taxon>
        <taxon>Ignisphaera</taxon>
    </lineage>
</organism>
<name>A0A7C4NTR2_9CREN</name>
<comment type="catalytic activity">
    <reaction evidence="7">
        <text>[amino-group carrier protein]-C-terminal-gamma-(L-ornithyl)-L-glutamate + 2-oxoglutarate = [amino-group carrier protein]-C-terminal-gamma-(L-glutamyl-5-semialdehyde)-L-glutamate + L-glutamate</text>
        <dbReference type="Rhea" id="RHEA:52672"/>
        <dbReference type="Rhea" id="RHEA-COMP:13327"/>
        <dbReference type="Rhea" id="RHEA-COMP:13328"/>
        <dbReference type="ChEBI" id="CHEBI:16810"/>
        <dbReference type="ChEBI" id="CHEBI:29985"/>
        <dbReference type="ChEBI" id="CHEBI:136761"/>
        <dbReference type="ChEBI" id="CHEBI:136763"/>
        <dbReference type="EC" id="2.6.1.124"/>
    </reaction>
</comment>
<comment type="subcellular location">
    <subcellularLocation>
        <location evidence="7">Cytoplasm</location>
    </subcellularLocation>
</comment>
<keyword evidence="3 7" id="KW-0028">Amino-acid biosynthesis</keyword>
<dbReference type="CDD" id="cd00610">
    <property type="entry name" value="OAT_like"/>
    <property type="match status" value="1"/>
</dbReference>
<sequence length="388" mass="43089">MFYEDRGLDIVYAEGQYVWDSSGRKYLDTYTGYGVAFLGHRNPHIVKALTEQMNKIMTLSNSFRIRIREEMLEVLSKIVPSKFEYVYLLNSGSEIVDLALKICRKTVKRKKIVYFLGSFHGRTFGALSITSSSTKYKEGFEPLLPETYQAKFNSIEDANKVIDENTACVVLELIQGEGGINVADEEFVNFIRRKTLEVGALMVVDEIQTGFGRTGTVWAFEQYGVVPDILLAGKAIGGGFPVSAMFLPHDVASKLSQGDHGSTYGGNPLACAAVKAATEVLINENIPLQAKSKGEVFMARLRKRLNSFRIVREVRGKGLMIGVDLRVKPGEVIKCLQDNGIIALKAGNTLVRFLPPYLITHSDIDFAVHTLEQCISQKLSPRDATELT</sequence>
<comment type="function">
    <text evidence="7">Involved in both the arginine and lysine biosynthetic pathways.</text>
</comment>
<evidence type="ECO:0000256" key="6">
    <source>
        <dbReference type="ARBA" id="ARBA00023154"/>
    </source>
</evidence>
<dbReference type="PROSITE" id="PS00600">
    <property type="entry name" value="AA_TRANSFER_CLASS_3"/>
    <property type="match status" value="1"/>
</dbReference>